<name>F3ZX53_MAHA5</name>
<dbReference type="AlphaFoldDB" id="F3ZX53"/>
<dbReference type="Gene3D" id="3.30.2010.10">
    <property type="entry name" value="Metalloproteases ('zincins'), catalytic domain"/>
    <property type="match status" value="1"/>
</dbReference>
<dbReference type="EMBL" id="CP002360">
    <property type="protein sequence ID" value="AEE95502.1"/>
    <property type="molecule type" value="Genomic_DNA"/>
</dbReference>
<dbReference type="PANTHER" id="PTHR34978">
    <property type="entry name" value="POSSIBLE SENSOR-TRANSDUCER PROTEIN BLAR"/>
    <property type="match status" value="1"/>
</dbReference>
<accession>F3ZX53</accession>
<keyword evidence="1" id="KW-1133">Transmembrane helix</keyword>
<feature type="transmembrane region" description="Helical" evidence="1">
    <location>
        <begin position="133"/>
        <end position="156"/>
    </location>
</feature>
<dbReference type="OrthoDB" id="9816453at2"/>
<evidence type="ECO:0000313" key="3">
    <source>
        <dbReference type="EMBL" id="AEE95502.1"/>
    </source>
</evidence>
<dbReference type="Proteomes" id="UP000008457">
    <property type="component" value="Chromosome"/>
</dbReference>
<dbReference type="RefSeq" id="WP_013779935.1">
    <property type="nucleotide sequence ID" value="NC_015520.1"/>
</dbReference>
<keyword evidence="1" id="KW-0812">Transmembrane</keyword>
<proteinExistence type="predicted"/>
<reference evidence="4" key="1">
    <citation type="submission" date="2010-11" db="EMBL/GenBank/DDBJ databases">
        <title>The complete genome of Mahella australiensis DSM 15567.</title>
        <authorList>
            <consortium name="US DOE Joint Genome Institute (JGI-PGF)"/>
            <person name="Lucas S."/>
            <person name="Copeland A."/>
            <person name="Lapidus A."/>
            <person name="Bruce D."/>
            <person name="Goodwin L."/>
            <person name="Pitluck S."/>
            <person name="Kyrpides N."/>
            <person name="Mavromatis K."/>
            <person name="Pagani I."/>
            <person name="Ivanova N."/>
            <person name="Teshima H."/>
            <person name="Brettin T."/>
            <person name="Detter J.C."/>
            <person name="Han C."/>
            <person name="Tapia R."/>
            <person name="Land M."/>
            <person name="Hauser L."/>
            <person name="Markowitz V."/>
            <person name="Cheng J.-F."/>
            <person name="Hugenholtz P."/>
            <person name="Woyke T."/>
            <person name="Wu D."/>
            <person name="Spring S."/>
            <person name="Pukall R."/>
            <person name="Steenblock K."/>
            <person name="Schneider S."/>
            <person name="Klenk H.-P."/>
            <person name="Eisen J.A."/>
        </authorList>
    </citation>
    <scope>NUCLEOTIDE SEQUENCE [LARGE SCALE GENOMIC DNA]</scope>
    <source>
        <strain evidence="4">DSM 15567 / CIP 107919 / 50-1 BON</strain>
    </source>
</reference>
<evidence type="ECO:0000313" key="4">
    <source>
        <dbReference type="Proteomes" id="UP000008457"/>
    </source>
</evidence>
<dbReference type="Pfam" id="PF05569">
    <property type="entry name" value="Peptidase_M56"/>
    <property type="match status" value="1"/>
</dbReference>
<feature type="domain" description="Peptidase M56" evidence="2">
    <location>
        <begin position="8"/>
        <end position="325"/>
    </location>
</feature>
<dbReference type="KEGG" id="mas:Mahau_0285"/>
<feature type="transmembrane region" description="Helical" evidence="1">
    <location>
        <begin position="37"/>
        <end position="54"/>
    </location>
</feature>
<dbReference type="InterPro" id="IPR052173">
    <property type="entry name" value="Beta-lactam_resp_regulator"/>
</dbReference>
<feature type="transmembrane region" description="Helical" evidence="1">
    <location>
        <begin position="335"/>
        <end position="357"/>
    </location>
</feature>
<dbReference type="InterPro" id="IPR008756">
    <property type="entry name" value="Peptidase_M56"/>
</dbReference>
<reference evidence="3 4" key="2">
    <citation type="journal article" date="2011" name="Stand. Genomic Sci.">
        <title>Complete genome sequence of Mahella australiensis type strain (50-1 BON).</title>
        <authorList>
            <person name="Sikorski J."/>
            <person name="Teshima H."/>
            <person name="Nolan M."/>
            <person name="Lucas S."/>
            <person name="Hammon N."/>
            <person name="Deshpande S."/>
            <person name="Cheng J.F."/>
            <person name="Pitluck S."/>
            <person name="Liolios K."/>
            <person name="Pagani I."/>
            <person name="Ivanova N."/>
            <person name="Huntemann M."/>
            <person name="Mavromatis K."/>
            <person name="Ovchinikova G."/>
            <person name="Pati A."/>
            <person name="Tapia R."/>
            <person name="Han C."/>
            <person name="Goodwin L."/>
            <person name="Chen A."/>
            <person name="Palaniappan K."/>
            <person name="Land M."/>
            <person name="Hauser L."/>
            <person name="Ngatchou-Djao O.D."/>
            <person name="Rohde M."/>
            <person name="Pukall R."/>
            <person name="Spring S."/>
            <person name="Abt B."/>
            <person name="Goker M."/>
            <person name="Detter J.C."/>
            <person name="Woyke T."/>
            <person name="Bristow J."/>
            <person name="Markowitz V."/>
            <person name="Hugenholtz P."/>
            <person name="Eisen J.A."/>
            <person name="Kyrpides N.C."/>
            <person name="Klenk H.P."/>
            <person name="Lapidus A."/>
        </authorList>
    </citation>
    <scope>NUCLEOTIDE SEQUENCE [LARGE SCALE GENOMIC DNA]</scope>
    <source>
        <strain evidence="4">DSM 15567 / CIP 107919 / 50-1 BON</strain>
    </source>
</reference>
<feature type="transmembrane region" description="Helical" evidence="1">
    <location>
        <begin position="6"/>
        <end position="25"/>
    </location>
</feature>
<organism evidence="3 4">
    <name type="scientific">Mahella australiensis (strain DSM 15567 / CIP 107919 / 50-1 BON)</name>
    <dbReference type="NCBI Taxonomy" id="697281"/>
    <lineage>
        <taxon>Bacteria</taxon>
        <taxon>Bacillati</taxon>
        <taxon>Bacillota</taxon>
        <taxon>Clostridia</taxon>
        <taxon>Thermoanaerobacterales</taxon>
        <taxon>Thermoanaerobacterales Family IV. Incertae Sedis</taxon>
        <taxon>Mahella</taxon>
    </lineage>
</organism>
<evidence type="ECO:0000259" key="2">
    <source>
        <dbReference type="Pfam" id="PF05569"/>
    </source>
</evidence>
<dbReference type="CDD" id="cd07341">
    <property type="entry name" value="M56_BlaR1_MecR1_like"/>
    <property type="match status" value="1"/>
</dbReference>
<dbReference type="eggNOG" id="COG4219">
    <property type="taxonomic scope" value="Bacteria"/>
</dbReference>
<sequence length="607" mass="67123">MKGIFAAILIISLQSAVVAAAVIIIKKIFGTRLNTRVGYLLWALVLFRLIFPVLPSSPLSIFNAIDIDVSAMPFLSQNTPAISRNMDDASSSLSTVHAVDSSNMSTASRVEEEKTPLRNGPAENIIAENTMIILSYIWVAGVLLIIAYLIFVNLFFSSRVKSMRIVELSEDLIKKLKTHTGIRRSIRFVESAGVSSPCVFGVINPVIILPNGLMDGIGDNDLYNILAHEFAHIKHYDLAATWLAYILCAIHWFNPLLWYCSVLIKRDQDLCADAYAMSLLPENEVMGYGRTLLSVVKNTETQPFALITAGINESKSTLKQRIKNIAAFSKKKYKLTLFGILLVVLTGIILGTSGMNYPKTSEERMKFSDNIIMSISSDNAKGFELKIHNKNNLAINNCNLEIYDGNPYVTKSKPIFSNKNFRVSGQNYKSFNLENIDYNNAYIKFNYRIGLAPGDGNILSSSGDIRAFDKTSEVNAWAAASDAEVNAFINEYKINPLAITKIYDLYTIVIFENGSSTGYYELYKDNKSNGLISRKVVGYDSGIEKPPVQMLGGTAALINYSFVNFKINSSALRALGYKMKLVTSNGTLTSYVAARQLTLLKPAALAM</sequence>
<dbReference type="STRING" id="697281.Mahau_0285"/>
<dbReference type="HOGENOM" id="CLU_503180_0_0_9"/>
<keyword evidence="1" id="KW-0472">Membrane</keyword>
<dbReference type="PANTHER" id="PTHR34978:SF3">
    <property type="entry name" value="SLR0241 PROTEIN"/>
    <property type="match status" value="1"/>
</dbReference>
<evidence type="ECO:0000256" key="1">
    <source>
        <dbReference type="SAM" id="Phobius"/>
    </source>
</evidence>
<gene>
    <name evidence="3" type="ordered locus">Mahau_0285</name>
</gene>
<protein>
    <submittedName>
        <fullName evidence="3">Peptidase M56 BlaR1</fullName>
    </submittedName>
</protein>
<keyword evidence="4" id="KW-1185">Reference proteome</keyword>